<protein>
    <recommendedName>
        <fullName evidence="3">Outer membrane protein beta-barrel domain-containing protein</fullName>
    </recommendedName>
</protein>
<feature type="signal peptide" evidence="2">
    <location>
        <begin position="1"/>
        <end position="21"/>
    </location>
</feature>
<dbReference type="AlphaFoldDB" id="A0A317CGA7"/>
<evidence type="ECO:0000259" key="3">
    <source>
        <dbReference type="Pfam" id="PF13505"/>
    </source>
</evidence>
<keyword evidence="1 2" id="KW-0732">Signal</keyword>
<reference evidence="4 5" key="1">
    <citation type="submission" date="2018-05" db="EMBL/GenBank/DDBJ databases">
        <title>Leucothrix arctica sp. nov., isolated from Arctic seawater.</title>
        <authorList>
            <person name="Choi A."/>
            <person name="Baek K."/>
        </authorList>
    </citation>
    <scope>NUCLEOTIDE SEQUENCE [LARGE SCALE GENOMIC DNA]</scope>
    <source>
        <strain evidence="4 5">IMCC9719</strain>
    </source>
</reference>
<organism evidence="4 5">
    <name type="scientific">Leucothrix arctica</name>
    <dbReference type="NCBI Taxonomy" id="1481894"/>
    <lineage>
        <taxon>Bacteria</taxon>
        <taxon>Pseudomonadati</taxon>
        <taxon>Pseudomonadota</taxon>
        <taxon>Gammaproteobacteria</taxon>
        <taxon>Thiotrichales</taxon>
        <taxon>Thiotrichaceae</taxon>
        <taxon>Leucothrix</taxon>
    </lineage>
</organism>
<dbReference type="Proteomes" id="UP000245506">
    <property type="component" value="Unassembled WGS sequence"/>
</dbReference>
<gene>
    <name evidence="4" type="ORF">DKT75_13455</name>
</gene>
<name>A0A317CGA7_9GAMM</name>
<feature type="domain" description="Outer membrane protein beta-barrel" evidence="3">
    <location>
        <begin position="7"/>
        <end position="173"/>
    </location>
</feature>
<evidence type="ECO:0000256" key="1">
    <source>
        <dbReference type="ARBA" id="ARBA00022729"/>
    </source>
</evidence>
<feature type="chain" id="PRO_5016320140" description="Outer membrane protein beta-barrel domain-containing protein" evidence="2">
    <location>
        <begin position="22"/>
        <end position="173"/>
    </location>
</feature>
<sequence length="173" mass="18559">MKSTLAIAALGLSLIASAASAAPQNGLYGGISYGSADYEVNDQAIYPDVKDGAIIAYLGQQLNNYFAAEIGLVSVTGIEEGGISRDVYGVEASVLGFLPITPKVSLFGRLGYWDWEAEEFGYTYAANTDLVYGAGVEYNPTPRLQMRLEAKQYELDGSNENINLVNGSVGYRF</sequence>
<dbReference type="SUPFAM" id="SSF56925">
    <property type="entry name" value="OMPA-like"/>
    <property type="match status" value="1"/>
</dbReference>
<dbReference type="Gene3D" id="2.40.160.20">
    <property type="match status" value="1"/>
</dbReference>
<comment type="caution">
    <text evidence="4">The sequence shown here is derived from an EMBL/GenBank/DDBJ whole genome shotgun (WGS) entry which is preliminary data.</text>
</comment>
<evidence type="ECO:0000256" key="2">
    <source>
        <dbReference type="SAM" id="SignalP"/>
    </source>
</evidence>
<dbReference type="InterPro" id="IPR011250">
    <property type="entry name" value="OMP/PagP_B-barrel"/>
</dbReference>
<keyword evidence="5" id="KW-1185">Reference proteome</keyword>
<dbReference type="OrthoDB" id="5786186at2"/>
<accession>A0A317CGA7</accession>
<dbReference type="Pfam" id="PF13505">
    <property type="entry name" value="OMP_b-brl"/>
    <property type="match status" value="1"/>
</dbReference>
<dbReference type="InterPro" id="IPR027385">
    <property type="entry name" value="Beta-barrel_OMP"/>
</dbReference>
<evidence type="ECO:0000313" key="5">
    <source>
        <dbReference type="Proteomes" id="UP000245506"/>
    </source>
</evidence>
<dbReference type="RefSeq" id="WP_109823952.1">
    <property type="nucleotide sequence ID" value="NZ_QGKL01000035.1"/>
</dbReference>
<proteinExistence type="predicted"/>
<dbReference type="EMBL" id="QGKL01000035">
    <property type="protein sequence ID" value="PWQ95340.1"/>
    <property type="molecule type" value="Genomic_DNA"/>
</dbReference>
<evidence type="ECO:0000313" key="4">
    <source>
        <dbReference type="EMBL" id="PWQ95340.1"/>
    </source>
</evidence>